<dbReference type="KEGG" id="trs:Terro_4268"/>
<evidence type="ECO:0000313" key="3">
    <source>
        <dbReference type="Proteomes" id="UP000006056"/>
    </source>
</evidence>
<keyword evidence="3" id="KW-1185">Reference proteome</keyword>
<proteinExistence type="predicted"/>
<gene>
    <name evidence="2" type="ordered locus">Terro_4268</name>
</gene>
<dbReference type="EMBL" id="CP003379">
    <property type="protein sequence ID" value="AFL90471.1"/>
    <property type="molecule type" value="Genomic_DNA"/>
</dbReference>
<feature type="transmembrane region" description="Helical" evidence="1">
    <location>
        <begin position="7"/>
        <end position="27"/>
    </location>
</feature>
<dbReference type="RefSeq" id="WP_014787731.1">
    <property type="nucleotide sequence ID" value="NC_018014.1"/>
</dbReference>
<feature type="transmembrane region" description="Helical" evidence="1">
    <location>
        <begin position="47"/>
        <end position="69"/>
    </location>
</feature>
<protein>
    <submittedName>
        <fullName evidence="2">Uncharacterized protein</fullName>
    </submittedName>
</protein>
<sequence>MVEKGLRYSAATAVFYALFAFALWSVYSMRAQVEGGGYSLTEAHSLVLKMAAITTGLCAAATLLGRLIFRSVSRLGTAVRSGWCTGLCLVAYTAANVLWRNSWDPTSVKPAFFPFWGDVNARFFYEYNWLSYLLFLTPLAMITAAALMWLAERRKT</sequence>
<dbReference type="AlphaFoldDB" id="I3ZMK3"/>
<name>I3ZMK3_TERRK</name>
<reference evidence="2 3" key="1">
    <citation type="submission" date="2012-06" db="EMBL/GenBank/DDBJ databases">
        <title>Complete genome of Terriglobus roseus DSM 18391.</title>
        <authorList>
            <consortium name="US DOE Joint Genome Institute (JGI-PGF)"/>
            <person name="Lucas S."/>
            <person name="Copeland A."/>
            <person name="Lapidus A."/>
            <person name="Glavina del Rio T."/>
            <person name="Dalin E."/>
            <person name="Tice H."/>
            <person name="Bruce D."/>
            <person name="Goodwin L."/>
            <person name="Pitluck S."/>
            <person name="Peters L."/>
            <person name="Mikhailova N."/>
            <person name="Munk A.C.C."/>
            <person name="Kyrpides N."/>
            <person name="Mavromatis K."/>
            <person name="Ivanova N."/>
            <person name="Brettin T."/>
            <person name="Detter J.C."/>
            <person name="Han C."/>
            <person name="Larimer F."/>
            <person name="Land M."/>
            <person name="Hauser L."/>
            <person name="Markowitz V."/>
            <person name="Cheng J.-F."/>
            <person name="Hugenholtz P."/>
            <person name="Woyke T."/>
            <person name="Wu D."/>
            <person name="Brambilla E."/>
            <person name="Klenk H.-P."/>
            <person name="Eisen J.A."/>
        </authorList>
    </citation>
    <scope>NUCLEOTIDE SEQUENCE [LARGE SCALE GENOMIC DNA]</scope>
    <source>
        <strain evidence="3">DSM 18391 / NRRL B-41598 / KBS 63</strain>
    </source>
</reference>
<evidence type="ECO:0000313" key="2">
    <source>
        <dbReference type="EMBL" id="AFL90471.1"/>
    </source>
</evidence>
<keyword evidence="1" id="KW-0472">Membrane</keyword>
<accession>I3ZMK3</accession>
<feature type="transmembrane region" description="Helical" evidence="1">
    <location>
        <begin position="129"/>
        <end position="151"/>
    </location>
</feature>
<feature type="transmembrane region" description="Helical" evidence="1">
    <location>
        <begin position="81"/>
        <end position="99"/>
    </location>
</feature>
<keyword evidence="1" id="KW-1133">Transmembrane helix</keyword>
<dbReference type="Proteomes" id="UP000006056">
    <property type="component" value="Chromosome"/>
</dbReference>
<organism evidence="2 3">
    <name type="scientific">Terriglobus roseus (strain DSM 18391 / NRRL B-41598 / KBS 63)</name>
    <dbReference type="NCBI Taxonomy" id="926566"/>
    <lineage>
        <taxon>Bacteria</taxon>
        <taxon>Pseudomonadati</taxon>
        <taxon>Acidobacteriota</taxon>
        <taxon>Terriglobia</taxon>
        <taxon>Terriglobales</taxon>
        <taxon>Acidobacteriaceae</taxon>
        <taxon>Terriglobus</taxon>
    </lineage>
</organism>
<dbReference type="OrthoDB" id="9840088at2"/>
<dbReference type="HOGENOM" id="CLU_1685716_0_0_0"/>
<evidence type="ECO:0000256" key="1">
    <source>
        <dbReference type="SAM" id="Phobius"/>
    </source>
</evidence>
<keyword evidence="1" id="KW-0812">Transmembrane</keyword>